<feature type="chain" id="PRO_5023050572" evidence="1">
    <location>
        <begin position="19"/>
        <end position="132"/>
    </location>
</feature>
<dbReference type="OrthoDB" id="1348210at2"/>
<dbReference type="AlphaFoldDB" id="A0A562KRP2"/>
<name>A0A562KRP2_9FLAO</name>
<dbReference type="RefSeq" id="WP_133606995.1">
    <property type="nucleotide sequence ID" value="NZ_SNZC01000001.1"/>
</dbReference>
<gene>
    <name evidence="2" type="ORF">IP97_00049</name>
</gene>
<evidence type="ECO:0000256" key="1">
    <source>
        <dbReference type="SAM" id="SignalP"/>
    </source>
</evidence>
<evidence type="ECO:0000313" key="2">
    <source>
        <dbReference type="EMBL" id="TWH98109.1"/>
    </source>
</evidence>
<reference evidence="2 3" key="1">
    <citation type="journal article" date="2015" name="Stand. Genomic Sci.">
        <title>Genomic Encyclopedia of Bacterial and Archaeal Type Strains, Phase III: the genomes of soil and plant-associated and newly described type strains.</title>
        <authorList>
            <person name="Whitman W.B."/>
            <person name="Woyke T."/>
            <person name="Klenk H.P."/>
            <person name="Zhou Y."/>
            <person name="Lilburn T.G."/>
            <person name="Beck B.J."/>
            <person name="De Vos P."/>
            <person name="Vandamme P."/>
            <person name="Eisen J.A."/>
            <person name="Garrity G."/>
            <person name="Hugenholtz P."/>
            <person name="Kyrpides N.C."/>
        </authorList>
    </citation>
    <scope>NUCLEOTIDE SEQUENCE [LARGE SCALE GENOMIC DNA]</scope>
    <source>
        <strain evidence="2 3">CGMCC 1.6844</strain>
    </source>
</reference>
<proteinExistence type="predicted"/>
<dbReference type="EMBL" id="VLKM01000001">
    <property type="protein sequence ID" value="TWH98109.1"/>
    <property type="molecule type" value="Genomic_DNA"/>
</dbReference>
<organism evidence="2 3">
    <name type="scientific">Flavobacterium cheniae</name>
    <dbReference type="NCBI Taxonomy" id="295428"/>
    <lineage>
        <taxon>Bacteria</taxon>
        <taxon>Pseudomonadati</taxon>
        <taxon>Bacteroidota</taxon>
        <taxon>Flavobacteriia</taxon>
        <taxon>Flavobacteriales</taxon>
        <taxon>Flavobacteriaceae</taxon>
        <taxon>Flavobacterium</taxon>
    </lineage>
</organism>
<protein>
    <submittedName>
        <fullName evidence="2">Uncharacterized protein</fullName>
    </submittedName>
</protein>
<keyword evidence="1" id="KW-0732">Signal</keyword>
<accession>A0A562KRP2</accession>
<comment type="caution">
    <text evidence="2">The sequence shown here is derived from an EMBL/GenBank/DDBJ whole genome shotgun (WGS) entry which is preliminary data.</text>
</comment>
<evidence type="ECO:0000313" key="3">
    <source>
        <dbReference type="Proteomes" id="UP000315312"/>
    </source>
</evidence>
<keyword evidence="3" id="KW-1185">Reference proteome</keyword>
<sequence length="132" mass="15005">MKQLYKIVLLIAFSISNAQNVDLSNLNSVADAEEFIKRDSTVFAFVDYIATTKDSLTYYQSQLQQRAKNENIKFLESKAIVAIKVNYIFFDGTKLSKKAIDSKRKEILSMHQKGSSSDDLVAQFTMDHNVKP</sequence>
<dbReference type="Proteomes" id="UP000315312">
    <property type="component" value="Unassembled WGS sequence"/>
</dbReference>
<feature type="signal peptide" evidence="1">
    <location>
        <begin position="1"/>
        <end position="18"/>
    </location>
</feature>